<protein>
    <submittedName>
        <fullName evidence="1">Uncharacterized protein</fullName>
    </submittedName>
</protein>
<dbReference type="AlphaFoldDB" id="A0A445MHF9"/>
<name>A0A445MHF9_ENSVE</name>
<reference evidence="1" key="1">
    <citation type="journal article" date="2018" name="Data Brief">
        <title>Genome sequence data from 17 accessions of Ensete ventricosum, a staple food crop for millions in Ethiopia.</title>
        <authorList>
            <person name="Yemataw Z."/>
            <person name="Muzemil S."/>
            <person name="Ambachew D."/>
            <person name="Tripathi L."/>
            <person name="Tesfaye K."/>
            <person name="Chala A."/>
            <person name="Farbos A."/>
            <person name="O'Neill P."/>
            <person name="Moore K."/>
            <person name="Grant M."/>
            <person name="Studholme D.J."/>
        </authorList>
    </citation>
    <scope>NUCLEOTIDE SEQUENCE [LARGE SCALE GENOMIC DNA]</scope>
    <source>
        <tissue evidence="1">Leaf</tissue>
    </source>
</reference>
<accession>A0A445MHF9</accession>
<evidence type="ECO:0000313" key="1">
    <source>
        <dbReference type="EMBL" id="RZR73702.1"/>
    </source>
</evidence>
<dbReference type="Proteomes" id="UP000290560">
    <property type="component" value="Unassembled WGS sequence"/>
</dbReference>
<sequence length="111" mass="12474">MRSRERITEQVIPTSVLNSSRRSITGFKTPTSTYCSCEVARRVPCLEATVPRPCHGDTHRIPSRPTCLSFSLFHYVALQIRRSPSLPLRLRSVPFPGSLLHCEAINVVGLR</sequence>
<organism evidence="1">
    <name type="scientific">Ensete ventricosum</name>
    <name type="common">Abyssinian banana</name>
    <name type="synonym">Musa ensete</name>
    <dbReference type="NCBI Taxonomy" id="4639"/>
    <lineage>
        <taxon>Eukaryota</taxon>
        <taxon>Viridiplantae</taxon>
        <taxon>Streptophyta</taxon>
        <taxon>Embryophyta</taxon>
        <taxon>Tracheophyta</taxon>
        <taxon>Spermatophyta</taxon>
        <taxon>Magnoliopsida</taxon>
        <taxon>Liliopsida</taxon>
        <taxon>Zingiberales</taxon>
        <taxon>Musaceae</taxon>
        <taxon>Ensete</taxon>
    </lineage>
</organism>
<proteinExistence type="predicted"/>
<gene>
    <name evidence="1" type="ORF">BHM03_00027177</name>
</gene>
<dbReference type="EMBL" id="KV875993">
    <property type="protein sequence ID" value="RZR73702.1"/>
    <property type="molecule type" value="Genomic_DNA"/>
</dbReference>